<name>A0A4Z1BP57_9ACTN</name>
<organism evidence="1 2">
    <name type="scientific">Nocardioides eburneiflavus</name>
    <dbReference type="NCBI Taxonomy" id="2518372"/>
    <lineage>
        <taxon>Bacteria</taxon>
        <taxon>Bacillati</taxon>
        <taxon>Actinomycetota</taxon>
        <taxon>Actinomycetes</taxon>
        <taxon>Propionibacteriales</taxon>
        <taxon>Nocardioidaceae</taxon>
        <taxon>Nocardioides</taxon>
    </lineage>
</organism>
<evidence type="ECO:0000313" key="2">
    <source>
        <dbReference type="Proteomes" id="UP000297496"/>
    </source>
</evidence>
<dbReference type="EMBL" id="SRRO01000001">
    <property type="protein sequence ID" value="TGN63101.1"/>
    <property type="molecule type" value="Genomic_DNA"/>
</dbReference>
<gene>
    <name evidence="1" type="ORF">EXE59_03445</name>
</gene>
<comment type="caution">
    <text evidence="1">The sequence shown here is derived from an EMBL/GenBank/DDBJ whole genome shotgun (WGS) entry which is preliminary data.</text>
</comment>
<dbReference type="OrthoDB" id="3173471at2"/>
<dbReference type="Proteomes" id="UP000297496">
    <property type="component" value="Unassembled WGS sequence"/>
</dbReference>
<evidence type="ECO:0000313" key="1">
    <source>
        <dbReference type="EMBL" id="TGN63101.1"/>
    </source>
</evidence>
<accession>A0A4Z1BP57</accession>
<dbReference type="AlphaFoldDB" id="A0A4Z1BP57"/>
<keyword evidence="2" id="KW-1185">Reference proteome</keyword>
<sequence>MLPEPVVNLEVRDESGEVLRKYDLSCPAVKVAVEFNGKVHVLVPGAWEAVLERRDAIDDSKWRLLPVISSGIYATPEETLSRVRRVLFARSLPGVPLRLDDAWRAHFPGHAEAA</sequence>
<reference evidence="1 2" key="1">
    <citation type="submission" date="2019-04" db="EMBL/GenBank/DDBJ databases">
        <title>Three New Species of Nocardioides, Nocardioides euryhalodurans sp. nov., Nocardioides seonyuensis sp. nov. and Nocardioides eburneoflavus sp. nov. Isolated from Soil.</title>
        <authorList>
            <person name="Roh S.G."/>
            <person name="Lee C."/>
            <person name="Kim M.-K."/>
            <person name="Kim S.B."/>
        </authorList>
    </citation>
    <scope>NUCLEOTIDE SEQUENCE [LARGE SCALE GENOMIC DNA]</scope>
    <source>
        <strain evidence="1 2">MMS17-SY213</strain>
    </source>
</reference>
<dbReference type="RefSeq" id="WP_135837643.1">
    <property type="nucleotide sequence ID" value="NZ_SRRO01000001.1"/>
</dbReference>
<protein>
    <submittedName>
        <fullName evidence="1">Uncharacterized protein</fullName>
    </submittedName>
</protein>
<proteinExistence type="predicted"/>